<keyword evidence="3" id="KW-1185">Reference proteome</keyword>
<sequence>MQLQELFDSLAIEGVLAVIALAAVIASEAGFRHGRWLQARSPEEKEGPTSMIVGSLLALMGFLLAIAMGMASDRFDTRRGLVVAQANSVSTTYLRAGYLPEPASTQVREMLRDYAPQLIIKNDMSDIKSKLARADELHAELWAVTESLARELPNSDMLALFIVSLNETIDLHTTRLIAGRDARVPSTVIFFLLMGSMLTLGMVGYNAGLTRRRSTLTSAILIVVLSAVITMVIDLDRPRDGFLVLNQQALIDLQQFVGATNK</sequence>
<gene>
    <name evidence="2" type="ORF">ACFOX3_01410</name>
</gene>
<reference evidence="3" key="1">
    <citation type="journal article" date="2019" name="Int. J. Syst. Evol. Microbiol.">
        <title>The Global Catalogue of Microorganisms (GCM) 10K type strain sequencing project: providing services to taxonomists for standard genome sequencing and annotation.</title>
        <authorList>
            <consortium name="The Broad Institute Genomics Platform"/>
            <consortium name="The Broad Institute Genome Sequencing Center for Infectious Disease"/>
            <person name="Wu L."/>
            <person name="Ma J."/>
        </authorList>
    </citation>
    <scope>NUCLEOTIDE SEQUENCE [LARGE SCALE GENOMIC DNA]</scope>
    <source>
        <strain evidence="3">CECT 8570</strain>
    </source>
</reference>
<evidence type="ECO:0008006" key="4">
    <source>
        <dbReference type="Google" id="ProtNLM"/>
    </source>
</evidence>
<feature type="transmembrane region" description="Helical" evidence="1">
    <location>
        <begin position="214"/>
        <end position="233"/>
    </location>
</feature>
<keyword evidence="1" id="KW-0472">Membrane</keyword>
<evidence type="ECO:0000256" key="1">
    <source>
        <dbReference type="SAM" id="Phobius"/>
    </source>
</evidence>
<comment type="caution">
    <text evidence="2">The sequence shown here is derived from an EMBL/GenBank/DDBJ whole genome shotgun (WGS) entry which is preliminary data.</text>
</comment>
<evidence type="ECO:0000313" key="3">
    <source>
        <dbReference type="Proteomes" id="UP001595840"/>
    </source>
</evidence>
<feature type="transmembrane region" description="Helical" evidence="1">
    <location>
        <begin position="51"/>
        <end position="71"/>
    </location>
</feature>
<dbReference type="EMBL" id="JBHSCX010000002">
    <property type="protein sequence ID" value="MFC4360936.1"/>
    <property type="molecule type" value="Genomic_DNA"/>
</dbReference>
<accession>A0ABV8UZ35</accession>
<keyword evidence="1" id="KW-1133">Transmembrane helix</keyword>
<keyword evidence="1" id="KW-0812">Transmembrane</keyword>
<dbReference type="Proteomes" id="UP001595840">
    <property type="component" value="Unassembled WGS sequence"/>
</dbReference>
<dbReference type="Pfam" id="PF14023">
    <property type="entry name" value="Bestrophin-like"/>
    <property type="match status" value="1"/>
</dbReference>
<proteinExistence type="predicted"/>
<feature type="transmembrane region" description="Helical" evidence="1">
    <location>
        <begin position="12"/>
        <end position="31"/>
    </location>
</feature>
<feature type="transmembrane region" description="Helical" evidence="1">
    <location>
        <begin position="188"/>
        <end position="208"/>
    </location>
</feature>
<organism evidence="2 3">
    <name type="scientific">Simiduia curdlanivorans</name>
    <dbReference type="NCBI Taxonomy" id="1492769"/>
    <lineage>
        <taxon>Bacteria</taxon>
        <taxon>Pseudomonadati</taxon>
        <taxon>Pseudomonadota</taxon>
        <taxon>Gammaproteobacteria</taxon>
        <taxon>Cellvibrionales</taxon>
        <taxon>Cellvibrionaceae</taxon>
        <taxon>Simiduia</taxon>
    </lineage>
</organism>
<protein>
    <recommendedName>
        <fullName evidence="4">DUF4239 domain-containing protein</fullName>
    </recommendedName>
</protein>
<name>A0ABV8UZ35_9GAMM</name>
<evidence type="ECO:0000313" key="2">
    <source>
        <dbReference type="EMBL" id="MFC4360936.1"/>
    </source>
</evidence>
<dbReference type="InterPro" id="IPR025333">
    <property type="entry name" value="DUF4239"/>
</dbReference>
<dbReference type="RefSeq" id="WP_290261903.1">
    <property type="nucleotide sequence ID" value="NZ_JAUFQG010000004.1"/>
</dbReference>